<dbReference type="Proteomes" id="UP000069773">
    <property type="component" value="Unassembled WGS sequence"/>
</dbReference>
<reference evidence="1 2" key="1">
    <citation type="journal article" date="2016" name="Genome Announc.">
        <title>Draft Genome Sequences of Five Rapidly Growing Mycobacterium Species, M. thermoresistibile, M. fortuitum subsp. acetamidolyticum, M. canariasense, M. brisbanense, and M. novocastrense.</title>
        <authorList>
            <person name="Katahira K."/>
            <person name="Ogura Y."/>
            <person name="Gotoh Y."/>
            <person name="Hayashi T."/>
        </authorList>
    </citation>
    <scope>NUCLEOTIDE SEQUENCE [LARGE SCALE GENOMIC DNA]</scope>
    <source>
        <strain evidence="1 2">JCM18114</strain>
    </source>
</reference>
<dbReference type="EMBL" id="BCTA01000013">
    <property type="protein sequence ID" value="GAT07713.1"/>
    <property type="molecule type" value="Genomic_DNA"/>
</dbReference>
<keyword evidence="2" id="KW-1185">Reference proteome</keyword>
<organism evidence="1 2">
    <name type="scientific">Mycolicibacterium novocastrense</name>
    <name type="common">Mycobacterium novocastrense</name>
    <dbReference type="NCBI Taxonomy" id="59813"/>
    <lineage>
        <taxon>Bacteria</taxon>
        <taxon>Bacillati</taxon>
        <taxon>Actinomycetota</taxon>
        <taxon>Actinomycetes</taxon>
        <taxon>Mycobacteriales</taxon>
        <taxon>Mycobacteriaceae</taxon>
        <taxon>Mycolicibacterium</taxon>
    </lineage>
</organism>
<proteinExistence type="predicted"/>
<evidence type="ECO:0000313" key="2">
    <source>
        <dbReference type="Proteomes" id="UP000069773"/>
    </source>
</evidence>
<accession>A0ABQ0KDT3</accession>
<evidence type="ECO:0000313" key="1">
    <source>
        <dbReference type="EMBL" id="GAT07713.1"/>
    </source>
</evidence>
<protein>
    <submittedName>
        <fullName evidence="1">Uncharacterized protein</fullName>
    </submittedName>
</protein>
<name>A0ABQ0KDT3_MYCNV</name>
<gene>
    <name evidence="1" type="ORF">RMCN_0846</name>
</gene>
<dbReference type="RefSeq" id="WP_234787566.1">
    <property type="nucleotide sequence ID" value="NZ_BCTA01000013.1"/>
</dbReference>
<sequence length="112" mass="12459">MFPTIAMFDGWEDSADYPTLFRVCREVSIDTARIFPPSGIRKDELPMFVKSGGLLLEPSMRGRQIAWIRRADGGWLAVCELKAASANGRSRVNMQLWLPPDALTADVDDATT</sequence>
<comment type="caution">
    <text evidence="1">The sequence shown here is derived from an EMBL/GenBank/DDBJ whole genome shotgun (WGS) entry which is preliminary data.</text>
</comment>